<evidence type="ECO:0000313" key="8">
    <source>
        <dbReference type="Proteomes" id="UP001519460"/>
    </source>
</evidence>
<dbReference type="SUPFAM" id="SSF90112">
    <property type="entry name" value="Neurotransmitter-gated ion-channel transmembrane pore"/>
    <property type="match status" value="1"/>
</dbReference>
<organism evidence="7 8">
    <name type="scientific">Batillaria attramentaria</name>
    <dbReference type="NCBI Taxonomy" id="370345"/>
    <lineage>
        <taxon>Eukaryota</taxon>
        <taxon>Metazoa</taxon>
        <taxon>Spiralia</taxon>
        <taxon>Lophotrochozoa</taxon>
        <taxon>Mollusca</taxon>
        <taxon>Gastropoda</taxon>
        <taxon>Caenogastropoda</taxon>
        <taxon>Sorbeoconcha</taxon>
        <taxon>Cerithioidea</taxon>
        <taxon>Batillariidae</taxon>
        <taxon>Batillaria</taxon>
    </lineage>
</organism>
<keyword evidence="2 5" id="KW-0812">Transmembrane</keyword>
<evidence type="ECO:0000256" key="3">
    <source>
        <dbReference type="ARBA" id="ARBA00022989"/>
    </source>
</evidence>
<dbReference type="Gene3D" id="2.70.170.10">
    <property type="entry name" value="Neurotransmitter-gated ion-channel ligand-binding domain"/>
    <property type="match status" value="1"/>
</dbReference>
<sequence>MVTSPSTWAMSELYRHRMEALRSSLLTNYSAHFPPLKDPDVYLPVRVQFAVSAILDLNDAKQILSTLVYMTVFWEDPDLKWDPHEAGSPGEGIQSLHISPDDIWTPQLQLANSARETQVLRHFDLANIWYGGFVEAHMAVQFQTTCKVDVERYPFDTQICRLRLNLTDQQVIFASLYGSKLNLTGQQLDIPLLKHFDVSGEWSLRDVTINEKQIVSENLNYTFLEYSLHLKRGYYFYVLTVIFPMVLLSVTGACGFLLPLQCGEKVSFQ</sequence>
<evidence type="ECO:0000256" key="5">
    <source>
        <dbReference type="RuleBase" id="RU000687"/>
    </source>
</evidence>
<dbReference type="SUPFAM" id="SSF63712">
    <property type="entry name" value="Nicotinic receptor ligand binding domain-like"/>
    <property type="match status" value="1"/>
</dbReference>
<dbReference type="PROSITE" id="PS00236">
    <property type="entry name" value="NEUROTR_ION_CHANNEL"/>
    <property type="match status" value="1"/>
</dbReference>
<protein>
    <recommendedName>
        <fullName evidence="6">Neurotransmitter-gated ion-channel ligand-binding domain-containing protein</fullName>
    </recommendedName>
</protein>
<dbReference type="AlphaFoldDB" id="A0ABD0M0W8"/>
<dbReference type="GO" id="GO:0016020">
    <property type="term" value="C:membrane"/>
    <property type="evidence" value="ECO:0007669"/>
    <property type="project" value="UniProtKB-SubCell"/>
</dbReference>
<reference evidence="7 8" key="1">
    <citation type="journal article" date="2023" name="Sci. Data">
        <title>Genome assembly of the Korean intertidal mud-creeper Batillaria attramentaria.</title>
        <authorList>
            <person name="Patra A.K."/>
            <person name="Ho P.T."/>
            <person name="Jun S."/>
            <person name="Lee S.J."/>
            <person name="Kim Y."/>
            <person name="Won Y.J."/>
        </authorList>
    </citation>
    <scope>NUCLEOTIDE SEQUENCE [LARGE SCALE GENOMIC DNA]</scope>
    <source>
        <strain evidence="7">Wonlab-2016</strain>
    </source>
</reference>
<feature type="transmembrane region" description="Helical" evidence="5">
    <location>
        <begin position="234"/>
        <end position="258"/>
    </location>
</feature>
<dbReference type="InterPro" id="IPR006202">
    <property type="entry name" value="Neur_chan_lig-bd"/>
</dbReference>
<dbReference type="CDD" id="cd18989">
    <property type="entry name" value="LGIC_ECD_cation"/>
    <property type="match status" value="1"/>
</dbReference>
<dbReference type="Gene3D" id="1.20.58.390">
    <property type="entry name" value="Neurotransmitter-gated ion-channel transmembrane domain"/>
    <property type="match status" value="1"/>
</dbReference>
<comment type="caution">
    <text evidence="7">The sequence shown here is derived from an EMBL/GenBank/DDBJ whole genome shotgun (WGS) entry which is preliminary data.</text>
</comment>
<feature type="non-terminal residue" evidence="7">
    <location>
        <position position="269"/>
    </location>
</feature>
<evidence type="ECO:0000256" key="1">
    <source>
        <dbReference type="ARBA" id="ARBA00004141"/>
    </source>
</evidence>
<feature type="domain" description="Neurotransmitter-gated ion-channel ligand-binding" evidence="6">
    <location>
        <begin position="20"/>
        <end position="232"/>
    </location>
</feature>
<evidence type="ECO:0000313" key="7">
    <source>
        <dbReference type="EMBL" id="KAK7505331.1"/>
    </source>
</evidence>
<comment type="caution">
    <text evidence="5">Lacks conserved residue(s) required for the propagation of feature annotation.</text>
</comment>
<keyword evidence="3 5" id="KW-1133">Transmembrane helix</keyword>
<dbReference type="Proteomes" id="UP001519460">
    <property type="component" value="Unassembled WGS sequence"/>
</dbReference>
<keyword evidence="5" id="KW-0407">Ion channel</keyword>
<dbReference type="Pfam" id="PF02931">
    <property type="entry name" value="Neur_chan_LBD"/>
    <property type="match status" value="1"/>
</dbReference>
<dbReference type="InterPro" id="IPR036734">
    <property type="entry name" value="Neur_chan_lig-bd_sf"/>
</dbReference>
<accession>A0ABD0M0W8</accession>
<evidence type="ECO:0000256" key="4">
    <source>
        <dbReference type="ARBA" id="ARBA00023136"/>
    </source>
</evidence>
<keyword evidence="8" id="KW-1185">Reference proteome</keyword>
<dbReference type="PANTHER" id="PTHR18945">
    <property type="entry name" value="NEUROTRANSMITTER GATED ION CHANNEL"/>
    <property type="match status" value="1"/>
</dbReference>
<comment type="subcellular location">
    <subcellularLocation>
        <location evidence="1">Membrane</location>
        <topology evidence="1">Multi-pass membrane protein</topology>
    </subcellularLocation>
</comment>
<keyword evidence="5" id="KW-0813">Transport</keyword>
<name>A0ABD0M0W8_9CAEN</name>
<evidence type="ECO:0000259" key="6">
    <source>
        <dbReference type="Pfam" id="PF02931"/>
    </source>
</evidence>
<dbReference type="EMBL" id="JACVVK020000011">
    <property type="protein sequence ID" value="KAK7505331.1"/>
    <property type="molecule type" value="Genomic_DNA"/>
</dbReference>
<dbReference type="InterPro" id="IPR038050">
    <property type="entry name" value="Neuro_actylchol_rec"/>
</dbReference>
<keyword evidence="4 5" id="KW-0472">Membrane</keyword>
<dbReference type="PRINTS" id="PR00252">
    <property type="entry name" value="NRIONCHANNEL"/>
</dbReference>
<dbReference type="InterPro" id="IPR018000">
    <property type="entry name" value="Neurotransmitter_ion_chnl_CS"/>
</dbReference>
<dbReference type="InterPro" id="IPR036719">
    <property type="entry name" value="Neuro-gated_channel_TM_sf"/>
</dbReference>
<keyword evidence="5" id="KW-0406">Ion transport</keyword>
<dbReference type="GO" id="GO:0034220">
    <property type="term" value="P:monoatomic ion transmembrane transport"/>
    <property type="evidence" value="ECO:0007669"/>
    <property type="project" value="UniProtKB-KW"/>
</dbReference>
<comment type="similarity">
    <text evidence="5">Belongs to the ligand-gated ion channel (TC 1.A.9) family.</text>
</comment>
<dbReference type="InterPro" id="IPR006201">
    <property type="entry name" value="Neur_channel"/>
</dbReference>
<proteinExistence type="inferred from homology"/>
<evidence type="ECO:0000256" key="2">
    <source>
        <dbReference type="ARBA" id="ARBA00022692"/>
    </source>
</evidence>
<gene>
    <name evidence="7" type="ORF">BaRGS_00003493</name>
</gene>